<reference evidence="1 2" key="1">
    <citation type="submission" date="2022-04" db="EMBL/GenBank/DDBJ databases">
        <authorList>
            <person name="Huq M.A."/>
        </authorList>
    </citation>
    <scope>NUCLEOTIDE SEQUENCE [LARGE SCALE GENOMIC DNA]</scope>
    <source>
        <strain evidence="1 2">MAH-33</strain>
    </source>
</reference>
<accession>A0ABT0DV83</accession>
<comment type="caution">
    <text evidence="1">The sequence shown here is derived from an EMBL/GenBank/DDBJ whole genome shotgun (WGS) entry which is preliminary data.</text>
</comment>
<dbReference type="RefSeq" id="WP_247230512.1">
    <property type="nucleotide sequence ID" value="NZ_JALKHS010000006.1"/>
</dbReference>
<dbReference type="EMBL" id="JALKHS010000006">
    <property type="protein sequence ID" value="MCK0530862.1"/>
    <property type="molecule type" value="Genomic_DNA"/>
</dbReference>
<proteinExistence type="predicted"/>
<dbReference type="Proteomes" id="UP001203512">
    <property type="component" value="Unassembled WGS sequence"/>
</dbReference>
<organism evidence="1 2">
    <name type="scientific">Sphingobium agri</name>
    <dbReference type="NCBI Taxonomy" id="2933566"/>
    <lineage>
        <taxon>Bacteria</taxon>
        <taxon>Pseudomonadati</taxon>
        <taxon>Pseudomonadota</taxon>
        <taxon>Alphaproteobacteria</taxon>
        <taxon>Sphingomonadales</taxon>
        <taxon>Sphingomonadaceae</taxon>
        <taxon>Sphingobium</taxon>
    </lineage>
</organism>
<gene>
    <name evidence="1" type="ORF">MU848_04600</name>
</gene>
<keyword evidence="2" id="KW-1185">Reference proteome</keyword>
<name>A0ABT0DV83_9SPHN</name>
<evidence type="ECO:0000313" key="1">
    <source>
        <dbReference type="EMBL" id="MCK0530862.1"/>
    </source>
</evidence>
<protein>
    <submittedName>
        <fullName evidence="1">Uncharacterized protein</fullName>
    </submittedName>
</protein>
<evidence type="ECO:0000313" key="2">
    <source>
        <dbReference type="Proteomes" id="UP001203512"/>
    </source>
</evidence>
<sequence length="50" mass="5709">MVIRQGCVMGEQILGNTARRTGGLDHRWLLPGQTHFPQELKLEQISPFFT</sequence>